<reference evidence="1 2" key="1">
    <citation type="submission" date="2016-10" db="EMBL/GenBank/DDBJ databases">
        <authorList>
            <person name="de Groot N.N."/>
        </authorList>
    </citation>
    <scope>NUCLEOTIDE SEQUENCE [LARGE SCALE GENOMIC DNA]</scope>
    <source>
        <strain evidence="1 2">NLAE-zl-G339</strain>
    </source>
</reference>
<dbReference type="EMBL" id="FNRP01000028">
    <property type="protein sequence ID" value="SEB07499.1"/>
    <property type="molecule type" value="Genomic_DNA"/>
</dbReference>
<dbReference type="Proteomes" id="UP000183040">
    <property type="component" value="Unassembled WGS sequence"/>
</dbReference>
<organism evidence="1 2">
    <name type="scientific">Bacteroides xylanisolvens</name>
    <dbReference type="NCBI Taxonomy" id="371601"/>
    <lineage>
        <taxon>Bacteria</taxon>
        <taxon>Pseudomonadati</taxon>
        <taxon>Bacteroidota</taxon>
        <taxon>Bacteroidia</taxon>
        <taxon>Bacteroidales</taxon>
        <taxon>Bacteroidaceae</taxon>
        <taxon>Bacteroides</taxon>
    </lineage>
</organism>
<name>A0A1H4GD16_9BACE</name>
<dbReference type="AlphaFoldDB" id="A0A1H4GD16"/>
<protein>
    <submittedName>
        <fullName evidence="1">Uncharacterized protein</fullName>
    </submittedName>
</protein>
<gene>
    <name evidence="1" type="ORF">SAMN04487924_12833</name>
</gene>
<evidence type="ECO:0000313" key="1">
    <source>
        <dbReference type="EMBL" id="SEB07499.1"/>
    </source>
</evidence>
<accession>A0A1H4GD16</accession>
<dbReference type="RefSeq" id="WP_074707948.1">
    <property type="nucleotide sequence ID" value="NZ_FNRP01000028.1"/>
</dbReference>
<evidence type="ECO:0000313" key="2">
    <source>
        <dbReference type="Proteomes" id="UP000183040"/>
    </source>
</evidence>
<proteinExistence type="predicted"/>
<sequence>MTTRDFVFQGEVFTCRIVKDNEGCDLIIGGLKFLDALQPQAMDDPMEGFASKKAQEIYDEIFFFIDEQTLALPDEQLIEALKVDNEDYFI</sequence>